<sequence>MNRGSDRCDPGPCLFRYTGFRRHKTKNAGAGTAMSPNGSRNGTISRMKSSVDLIRDPIPQLLVRLAVPVGTGFFFNTMFNVVDTFYGGLISTKALAALSLSFPLFFIVLALGAGTSMGATALIGHALGSDNRDDAELYAAQAVSFGVLHALLLTAVGLATAPAVFRLMGASGDYLDLALVYMDVLFAGSIFFMGNYILNSMLNAAGDTKSFRNFLVTGFFLNLALDPWFMYGGFGIPAMGIGGIALATVMIQAAGNLYLLGRVRRTGLLSGRSWRLMAPRREPFRRLFGQGFPASLNMLTVSLGIFVITWFAGRFGKEAVAAYGIGTRIEQIVLLPAMGLNVAVLSLVAQNFGAGKLARVREALSRALRAGLLMMAAGTVLVMATAAPLVGLFTDDPAVVARGAGFLRVEALVLGAYVILYVNNSALQALQRPAFALWIGLFRQILAPVPVFWLLALRLGWGLPGIWWGVALVTWSAAAVSMLYTRRVMRELEAEADLLLAANGGAPAVSGPPTGGK</sequence>
<evidence type="ECO:0000256" key="5">
    <source>
        <dbReference type="ARBA" id="ARBA00022989"/>
    </source>
</evidence>
<dbReference type="InterPro" id="IPR048279">
    <property type="entry name" value="MdtK-like"/>
</dbReference>
<feature type="transmembrane region" description="Helical" evidence="7">
    <location>
        <begin position="332"/>
        <end position="349"/>
    </location>
</feature>
<dbReference type="InterPro" id="IPR052031">
    <property type="entry name" value="Membrane_Transporter-Flippase"/>
</dbReference>
<dbReference type="EnsemblBacteria" id="AAR36025">
    <property type="protein sequence ID" value="AAR36025"/>
    <property type="gene ID" value="GSU2653"/>
</dbReference>
<evidence type="ECO:0000256" key="7">
    <source>
        <dbReference type="SAM" id="Phobius"/>
    </source>
</evidence>
<proteinExistence type="predicted"/>
<dbReference type="PATRIC" id="fig|243231.5.peg.2685"/>
<feature type="transmembrane region" description="Helical" evidence="7">
    <location>
        <begin position="102"/>
        <end position="127"/>
    </location>
</feature>
<dbReference type="KEGG" id="gsu:GSU2653"/>
<dbReference type="InParanoid" id="Q749T9"/>
<dbReference type="OrthoDB" id="9805232at2"/>
<keyword evidence="3" id="KW-1003">Cell membrane</keyword>
<accession>Q749T9</accession>
<dbReference type="HOGENOM" id="CLU_012893_0_1_7"/>
<feature type="transmembrane region" description="Helical" evidence="7">
    <location>
        <begin position="177"/>
        <end position="198"/>
    </location>
</feature>
<dbReference type="GO" id="GO:0042910">
    <property type="term" value="F:xenobiotic transmembrane transporter activity"/>
    <property type="evidence" value="ECO:0007669"/>
    <property type="project" value="InterPro"/>
</dbReference>
<evidence type="ECO:0000313" key="8">
    <source>
        <dbReference type="EMBL" id="AAR36025.2"/>
    </source>
</evidence>
<reference evidence="8 9" key="1">
    <citation type="journal article" date="2003" name="Science">
        <title>Genome of Geobacter sulfurreducens: metal reduction in subsurface environments.</title>
        <authorList>
            <person name="Methe B.A."/>
            <person name="Nelson K.E."/>
            <person name="Eisen J.A."/>
            <person name="Paulsen I.T."/>
            <person name="Nelson W."/>
            <person name="Heidelberg J.F."/>
            <person name="Wu D."/>
            <person name="Wu M."/>
            <person name="Ward N."/>
            <person name="Beanan M.J."/>
            <person name="Dodson R.J."/>
            <person name="Madupu R."/>
            <person name="Brinkac L.M."/>
            <person name="Daugherty S.C."/>
            <person name="DeBoy R.T."/>
            <person name="Durkin A.S."/>
            <person name="Gwinn M."/>
            <person name="Kolonay J.F."/>
            <person name="Sullivan S.A."/>
            <person name="Haft D.H."/>
            <person name="Selengut J."/>
            <person name="Davidsen T.M."/>
            <person name="Zafar N."/>
            <person name="White O."/>
            <person name="Tran B."/>
            <person name="Romero C."/>
            <person name="Forberger H.A."/>
            <person name="Weidman J."/>
            <person name="Khouri H."/>
            <person name="Feldblyum T.V."/>
            <person name="Utterback T.R."/>
            <person name="Van Aken S.E."/>
            <person name="Lovley D.R."/>
            <person name="Fraser C.M."/>
        </authorList>
    </citation>
    <scope>NUCLEOTIDE SEQUENCE [LARGE SCALE GENOMIC DNA]</scope>
    <source>
        <strain evidence="9">ATCC 51573 / DSM 12127 / PCA</strain>
    </source>
</reference>
<feature type="transmembrane region" description="Helical" evidence="7">
    <location>
        <begin position="405"/>
        <end position="423"/>
    </location>
</feature>
<dbReference type="AlphaFoldDB" id="Q749T9"/>
<dbReference type="Proteomes" id="UP000000577">
    <property type="component" value="Chromosome"/>
</dbReference>
<dbReference type="GO" id="GO:0005886">
    <property type="term" value="C:plasma membrane"/>
    <property type="evidence" value="ECO:0007669"/>
    <property type="project" value="UniProtKB-SubCell"/>
</dbReference>
<feature type="transmembrane region" description="Helical" evidence="7">
    <location>
        <begin position="287"/>
        <end position="312"/>
    </location>
</feature>
<protein>
    <submittedName>
        <fullName evidence="8">MatE-like domain efflux pump</fullName>
    </submittedName>
</protein>
<gene>
    <name evidence="8" type="ordered locus">GSU2653</name>
</gene>
<keyword evidence="2" id="KW-0813">Transport</keyword>
<dbReference type="PANTHER" id="PTHR43549">
    <property type="entry name" value="MULTIDRUG RESISTANCE PROTEIN YPNP-RELATED"/>
    <property type="match status" value="1"/>
</dbReference>
<feature type="transmembrane region" description="Helical" evidence="7">
    <location>
        <begin position="465"/>
        <end position="484"/>
    </location>
</feature>
<evidence type="ECO:0000256" key="1">
    <source>
        <dbReference type="ARBA" id="ARBA00004651"/>
    </source>
</evidence>
<dbReference type="CDD" id="cd13145">
    <property type="entry name" value="MATE_like_5"/>
    <property type="match status" value="1"/>
</dbReference>
<comment type="subcellular location">
    <subcellularLocation>
        <location evidence="1">Cell membrane</location>
        <topology evidence="1">Multi-pass membrane protein</topology>
    </subcellularLocation>
</comment>
<keyword evidence="5 7" id="KW-1133">Transmembrane helix</keyword>
<feature type="transmembrane region" description="Helical" evidence="7">
    <location>
        <begin position="139"/>
        <end position="165"/>
    </location>
</feature>
<evidence type="ECO:0000256" key="2">
    <source>
        <dbReference type="ARBA" id="ARBA00022448"/>
    </source>
</evidence>
<keyword evidence="9" id="KW-1185">Reference proteome</keyword>
<dbReference type="Pfam" id="PF01554">
    <property type="entry name" value="MatE"/>
    <property type="match status" value="2"/>
</dbReference>
<feature type="transmembrane region" description="Helical" evidence="7">
    <location>
        <begin position="370"/>
        <end position="393"/>
    </location>
</feature>
<keyword evidence="6 7" id="KW-0472">Membrane</keyword>
<feature type="transmembrane region" description="Helical" evidence="7">
    <location>
        <begin position="61"/>
        <end position="82"/>
    </location>
</feature>
<keyword evidence="4 7" id="KW-0812">Transmembrane</keyword>
<dbReference type="EMBL" id="AE017180">
    <property type="protein sequence ID" value="AAR36025.2"/>
    <property type="molecule type" value="Genomic_DNA"/>
</dbReference>
<feature type="transmembrane region" description="Helical" evidence="7">
    <location>
        <begin position="210"/>
        <end position="230"/>
    </location>
</feature>
<dbReference type="PIRSF" id="PIRSF006603">
    <property type="entry name" value="DinF"/>
    <property type="match status" value="1"/>
</dbReference>
<dbReference type="STRING" id="243231.GSU2653"/>
<feature type="transmembrane region" description="Helical" evidence="7">
    <location>
        <begin position="435"/>
        <end position="459"/>
    </location>
</feature>
<evidence type="ECO:0000256" key="4">
    <source>
        <dbReference type="ARBA" id="ARBA00022692"/>
    </source>
</evidence>
<name>Q749T9_GEOSL</name>
<evidence type="ECO:0000313" key="9">
    <source>
        <dbReference type="Proteomes" id="UP000000577"/>
    </source>
</evidence>
<dbReference type="PANTHER" id="PTHR43549:SF3">
    <property type="entry name" value="MULTIDRUG RESISTANCE PROTEIN YPNP-RELATED"/>
    <property type="match status" value="1"/>
</dbReference>
<reference evidence="8 9" key="2">
    <citation type="journal article" date="2012" name="BMC Genomics">
        <title>Comparative genomic analysis of Geobacter sulfurreducens KN400, a strain with enhanced capacity for extracellular electron transfer and electricity production.</title>
        <authorList>
            <person name="Butler J.E."/>
            <person name="Young N.D."/>
            <person name="Aklujkar M."/>
            <person name="Lovley D.R."/>
        </authorList>
    </citation>
    <scope>NUCLEOTIDE SEQUENCE [LARGE SCALE GENOMIC DNA]</scope>
    <source>
        <strain evidence="9">ATCC 51573 / DSM 12127 / PCA</strain>
    </source>
</reference>
<dbReference type="NCBIfam" id="TIGR00797">
    <property type="entry name" value="matE"/>
    <property type="match status" value="1"/>
</dbReference>
<feature type="transmembrane region" description="Helical" evidence="7">
    <location>
        <begin position="236"/>
        <end position="260"/>
    </location>
</feature>
<dbReference type="eggNOG" id="COG0534">
    <property type="taxonomic scope" value="Bacteria"/>
</dbReference>
<evidence type="ECO:0000256" key="6">
    <source>
        <dbReference type="ARBA" id="ARBA00023136"/>
    </source>
</evidence>
<dbReference type="InterPro" id="IPR002528">
    <property type="entry name" value="MATE_fam"/>
</dbReference>
<organism evidence="8 9">
    <name type="scientific">Geobacter sulfurreducens (strain ATCC 51573 / DSM 12127 / PCA)</name>
    <dbReference type="NCBI Taxonomy" id="243231"/>
    <lineage>
        <taxon>Bacteria</taxon>
        <taxon>Pseudomonadati</taxon>
        <taxon>Thermodesulfobacteriota</taxon>
        <taxon>Desulfuromonadia</taxon>
        <taxon>Geobacterales</taxon>
        <taxon>Geobacteraceae</taxon>
        <taxon>Geobacter</taxon>
    </lineage>
</organism>
<evidence type="ECO:0000256" key="3">
    <source>
        <dbReference type="ARBA" id="ARBA00022475"/>
    </source>
</evidence>
<dbReference type="GO" id="GO:0015297">
    <property type="term" value="F:antiporter activity"/>
    <property type="evidence" value="ECO:0007669"/>
    <property type="project" value="InterPro"/>
</dbReference>